<gene>
    <name evidence="2" type="ORF">g.33151</name>
</gene>
<evidence type="ECO:0000313" key="2">
    <source>
        <dbReference type="EMBL" id="JAT14568.1"/>
    </source>
</evidence>
<protein>
    <submittedName>
        <fullName evidence="2">Uncharacterized protein</fullName>
    </submittedName>
</protein>
<evidence type="ECO:0000256" key="1">
    <source>
        <dbReference type="SAM" id="MobiDB-lite"/>
    </source>
</evidence>
<feature type="region of interest" description="Disordered" evidence="1">
    <location>
        <begin position="39"/>
        <end position="61"/>
    </location>
</feature>
<sequence>AEMQRIFEENDRKQNQIIDECKQKIYNLEKDKYALQRNLKKHSTSEQEPLSCTNSETQTDQNSVQNLITHTPLTDNTTFLIELVEVKSKQHLLEEDIKTIRAEMSKGKIPRQEETQMTPVAKKLTAPHKSLTRTNRKNKFSISLQVAKSKTINTHSLSKRPRIGTRPNCNPHTSSANTQSARKCLKSTLAENQKTDDKLKVILGKGPPMNVKLKAKEESYDDFFNKYIDFYKCLIKHQYQLTTDKPDPGGRDELQAPNSALPDHLSSSPQENNNQIIIQAKVFNTDAGKQNTQDCVFSTPTEIASQNSHNTNGPFLAPPHRKFSQYITPF</sequence>
<feature type="compositionally biased region" description="Polar residues" evidence="1">
    <location>
        <begin position="167"/>
        <end position="180"/>
    </location>
</feature>
<dbReference type="EMBL" id="GEBQ01025409">
    <property type="protein sequence ID" value="JAT14568.1"/>
    <property type="molecule type" value="Transcribed_RNA"/>
</dbReference>
<reference evidence="2" key="1">
    <citation type="submission" date="2015-11" db="EMBL/GenBank/DDBJ databases">
        <title>De novo transcriptome assembly of four potential Pierce s Disease insect vectors from Arizona vineyards.</title>
        <authorList>
            <person name="Tassone E.E."/>
        </authorList>
    </citation>
    <scope>NUCLEOTIDE SEQUENCE</scope>
</reference>
<accession>A0A1B6KT19</accession>
<feature type="compositionally biased region" description="Polar residues" evidence="1">
    <location>
        <begin position="46"/>
        <end position="61"/>
    </location>
</feature>
<feature type="region of interest" description="Disordered" evidence="1">
    <location>
        <begin position="244"/>
        <end position="270"/>
    </location>
</feature>
<feature type="compositionally biased region" description="Basic and acidic residues" evidence="1">
    <location>
        <begin position="244"/>
        <end position="254"/>
    </location>
</feature>
<feature type="region of interest" description="Disordered" evidence="1">
    <location>
        <begin position="157"/>
        <end position="180"/>
    </location>
</feature>
<proteinExistence type="predicted"/>
<feature type="non-terminal residue" evidence="2">
    <location>
        <position position="1"/>
    </location>
</feature>
<organism evidence="2">
    <name type="scientific">Graphocephala atropunctata</name>
    <dbReference type="NCBI Taxonomy" id="36148"/>
    <lineage>
        <taxon>Eukaryota</taxon>
        <taxon>Metazoa</taxon>
        <taxon>Ecdysozoa</taxon>
        <taxon>Arthropoda</taxon>
        <taxon>Hexapoda</taxon>
        <taxon>Insecta</taxon>
        <taxon>Pterygota</taxon>
        <taxon>Neoptera</taxon>
        <taxon>Paraneoptera</taxon>
        <taxon>Hemiptera</taxon>
        <taxon>Auchenorrhyncha</taxon>
        <taxon>Membracoidea</taxon>
        <taxon>Cicadellidae</taxon>
        <taxon>Cicadellinae</taxon>
        <taxon>Cicadellini</taxon>
        <taxon>Graphocephala</taxon>
    </lineage>
</organism>
<dbReference type="AlphaFoldDB" id="A0A1B6KT19"/>
<name>A0A1B6KT19_9HEMI</name>